<keyword evidence="1" id="KW-0472">Membrane</keyword>
<feature type="transmembrane region" description="Helical" evidence="1">
    <location>
        <begin position="69"/>
        <end position="89"/>
    </location>
</feature>
<organism evidence="2 3">
    <name type="scientific">Dendrobium thyrsiflorum</name>
    <name type="common">Pinecone-like raceme dendrobium</name>
    <name type="synonym">Orchid</name>
    <dbReference type="NCBI Taxonomy" id="117978"/>
    <lineage>
        <taxon>Eukaryota</taxon>
        <taxon>Viridiplantae</taxon>
        <taxon>Streptophyta</taxon>
        <taxon>Embryophyta</taxon>
        <taxon>Tracheophyta</taxon>
        <taxon>Spermatophyta</taxon>
        <taxon>Magnoliopsida</taxon>
        <taxon>Liliopsida</taxon>
        <taxon>Asparagales</taxon>
        <taxon>Orchidaceae</taxon>
        <taxon>Epidendroideae</taxon>
        <taxon>Malaxideae</taxon>
        <taxon>Dendrobiinae</taxon>
        <taxon>Dendrobium</taxon>
    </lineage>
</organism>
<comment type="caution">
    <text evidence="2">The sequence shown here is derived from an EMBL/GenBank/DDBJ whole genome shotgun (WGS) entry which is preliminary data.</text>
</comment>
<keyword evidence="1" id="KW-1133">Transmembrane helix</keyword>
<reference evidence="2 3" key="1">
    <citation type="journal article" date="2024" name="Plant Biotechnol. J.">
        <title>Dendrobium thyrsiflorum genome and its molecular insights into genes involved in important horticultural traits.</title>
        <authorList>
            <person name="Chen B."/>
            <person name="Wang J.Y."/>
            <person name="Zheng P.J."/>
            <person name="Li K.L."/>
            <person name="Liang Y.M."/>
            <person name="Chen X.F."/>
            <person name="Zhang C."/>
            <person name="Zhao X."/>
            <person name="He X."/>
            <person name="Zhang G.Q."/>
            <person name="Liu Z.J."/>
            <person name="Xu Q."/>
        </authorList>
    </citation>
    <scope>NUCLEOTIDE SEQUENCE [LARGE SCALE GENOMIC DNA]</scope>
    <source>
        <strain evidence="2">GZMU011</strain>
    </source>
</reference>
<name>A0ABD0U5K3_DENTH</name>
<dbReference type="AlphaFoldDB" id="A0ABD0U5K3"/>
<dbReference type="EMBL" id="JANQDX010000017">
    <property type="protein sequence ID" value="KAL0907699.1"/>
    <property type="molecule type" value="Genomic_DNA"/>
</dbReference>
<evidence type="ECO:0000256" key="1">
    <source>
        <dbReference type="SAM" id="Phobius"/>
    </source>
</evidence>
<keyword evidence="3" id="KW-1185">Reference proteome</keyword>
<dbReference type="Proteomes" id="UP001552299">
    <property type="component" value="Unassembled WGS sequence"/>
</dbReference>
<sequence>MREEEGYYRGQKEGTVGRERSEEVWISVSSRCHGVERLRVGFGRLSERHRASLRWPHPLLRMNQQYGELSYRLLLLLTIIPMMLGLSTLHI</sequence>
<evidence type="ECO:0000313" key="2">
    <source>
        <dbReference type="EMBL" id="KAL0907699.1"/>
    </source>
</evidence>
<gene>
    <name evidence="2" type="ORF">M5K25_022129</name>
</gene>
<keyword evidence="1" id="KW-0812">Transmembrane</keyword>
<protein>
    <submittedName>
        <fullName evidence="2">Uncharacterized protein</fullName>
    </submittedName>
</protein>
<proteinExistence type="predicted"/>
<accession>A0ABD0U5K3</accession>
<evidence type="ECO:0000313" key="3">
    <source>
        <dbReference type="Proteomes" id="UP001552299"/>
    </source>
</evidence>